<proteinExistence type="predicted"/>
<sequence>MPANWITHTPSLTPLIITDDDLAEVTPSRVNEFFVIVQTEVLYGTTKSGGELPQGLHEALLGCKAEDVVFVLAQAIVGGSMMDSGWLEDYWCICERVAGALRGYPKQCVRQWRGLKDAVAGRLKEGSGLDQQARATSSKVKEAENQIKDKKTIFRFLELPEHIRHHIYQLLIPHDVLTVSDWAFASSPKAFSKRTEYEVPDENNELRRTTYVVHSSTPPHPHLNIMLASRILYHETVQILYASTFSFRGTASGTLAFLHDRMKSLSRLKRISFRYTTTSKTGFRGCFDVAGGGTPPSTIKTSFVIWRKILRMLRLSATALEDFELVVDQHFWDKERVEWMKGAQTVLGDRALCEQRLTGKNGQPEIKNFLREVSQLTGVDFRLVIEGIKQDEEEEVKKGFRRELEKLVCKKMHGREYVATKGSKCSCKKRLLSEACAWREEGQEEEEGGKRRLSVV</sequence>
<keyword evidence="2" id="KW-1185">Reference proteome</keyword>
<reference evidence="1" key="1">
    <citation type="journal article" date="2020" name="Stud. Mycol.">
        <title>101 Dothideomycetes genomes: a test case for predicting lifestyles and emergence of pathogens.</title>
        <authorList>
            <person name="Haridas S."/>
            <person name="Albert R."/>
            <person name="Binder M."/>
            <person name="Bloem J."/>
            <person name="Labutti K."/>
            <person name="Salamov A."/>
            <person name="Andreopoulos B."/>
            <person name="Baker S."/>
            <person name="Barry K."/>
            <person name="Bills G."/>
            <person name="Bluhm B."/>
            <person name="Cannon C."/>
            <person name="Castanera R."/>
            <person name="Culley D."/>
            <person name="Daum C."/>
            <person name="Ezra D."/>
            <person name="Gonzalez J."/>
            <person name="Henrissat B."/>
            <person name="Kuo A."/>
            <person name="Liang C."/>
            <person name="Lipzen A."/>
            <person name="Lutzoni F."/>
            <person name="Magnuson J."/>
            <person name="Mondo S."/>
            <person name="Nolan M."/>
            <person name="Ohm R."/>
            <person name="Pangilinan J."/>
            <person name="Park H.-J."/>
            <person name="Ramirez L."/>
            <person name="Alfaro M."/>
            <person name="Sun H."/>
            <person name="Tritt A."/>
            <person name="Yoshinaga Y."/>
            <person name="Zwiers L.-H."/>
            <person name="Turgeon B."/>
            <person name="Goodwin S."/>
            <person name="Spatafora J."/>
            <person name="Crous P."/>
            <person name="Grigoriev I."/>
        </authorList>
    </citation>
    <scope>NUCLEOTIDE SEQUENCE</scope>
    <source>
        <strain evidence="1">ATCC 200398</strain>
    </source>
</reference>
<organism evidence="1 2">
    <name type="scientific">Lindgomyces ingoldianus</name>
    <dbReference type="NCBI Taxonomy" id="673940"/>
    <lineage>
        <taxon>Eukaryota</taxon>
        <taxon>Fungi</taxon>
        <taxon>Dikarya</taxon>
        <taxon>Ascomycota</taxon>
        <taxon>Pezizomycotina</taxon>
        <taxon>Dothideomycetes</taxon>
        <taxon>Pleosporomycetidae</taxon>
        <taxon>Pleosporales</taxon>
        <taxon>Lindgomycetaceae</taxon>
        <taxon>Lindgomyces</taxon>
    </lineage>
</organism>
<protein>
    <submittedName>
        <fullName evidence="1">Uncharacterized protein</fullName>
    </submittedName>
</protein>
<comment type="caution">
    <text evidence="1">The sequence shown here is derived from an EMBL/GenBank/DDBJ whole genome shotgun (WGS) entry which is preliminary data.</text>
</comment>
<dbReference type="EMBL" id="MU003528">
    <property type="protein sequence ID" value="KAF2465745.1"/>
    <property type="molecule type" value="Genomic_DNA"/>
</dbReference>
<evidence type="ECO:0000313" key="1">
    <source>
        <dbReference type="EMBL" id="KAF2465745.1"/>
    </source>
</evidence>
<dbReference type="Proteomes" id="UP000799755">
    <property type="component" value="Unassembled WGS sequence"/>
</dbReference>
<accession>A0ACB6QGW2</accession>
<evidence type="ECO:0000313" key="2">
    <source>
        <dbReference type="Proteomes" id="UP000799755"/>
    </source>
</evidence>
<gene>
    <name evidence="1" type="ORF">BDR25DRAFT_306522</name>
</gene>
<name>A0ACB6QGW2_9PLEO</name>